<dbReference type="InterPro" id="IPR050231">
    <property type="entry name" value="Iron_ascorbate_oxido_reductase"/>
</dbReference>
<dbReference type="Pfam" id="PF14226">
    <property type="entry name" value="DIOX_N"/>
    <property type="match status" value="1"/>
</dbReference>
<dbReference type="PRINTS" id="PR00682">
    <property type="entry name" value="IPNSYNTHASE"/>
</dbReference>
<dbReference type="AlphaFoldDB" id="A0A3N0YAC9"/>
<gene>
    <name evidence="2" type="ORF">DPX16_17014</name>
</gene>
<organism evidence="2 3">
    <name type="scientific">Anabarilius grahami</name>
    <name type="common">Kanglang fish</name>
    <name type="synonym">Barilius grahami</name>
    <dbReference type="NCBI Taxonomy" id="495550"/>
    <lineage>
        <taxon>Eukaryota</taxon>
        <taxon>Metazoa</taxon>
        <taxon>Chordata</taxon>
        <taxon>Craniata</taxon>
        <taxon>Vertebrata</taxon>
        <taxon>Euteleostomi</taxon>
        <taxon>Actinopterygii</taxon>
        <taxon>Neopterygii</taxon>
        <taxon>Teleostei</taxon>
        <taxon>Ostariophysi</taxon>
        <taxon>Cypriniformes</taxon>
        <taxon>Xenocyprididae</taxon>
        <taxon>Xenocypridinae</taxon>
        <taxon>Xenocypridinae incertae sedis</taxon>
        <taxon>Anabarilius</taxon>
    </lineage>
</organism>
<name>A0A3N0YAC9_ANAGA</name>
<dbReference type="SUPFAM" id="SSF51197">
    <property type="entry name" value="Clavaminate synthase-like"/>
    <property type="match status" value="3"/>
</dbReference>
<proteinExistence type="predicted"/>
<accession>A0A3N0YAC9</accession>
<dbReference type="InterPro" id="IPR044861">
    <property type="entry name" value="IPNS-like_FE2OG_OXY"/>
</dbReference>
<dbReference type="InterPro" id="IPR026992">
    <property type="entry name" value="DIOX_N"/>
</dbReference>
<comment type="caution">
    <text evidence="2">The sequence shown here is derived from an EMBL/GenBank/DDBJ whole genome shotgun (WGS) entry which is preliminary data.</text>
</comment>
<protein>
    <submittedName>
        <fullName evidence="2">UPF0676 protein</fullName>
    </submittedName>
</protein>
<feature type="domain" description="Fe2OG dioxygenase" evidence="1">
    <location>
        <begin position="97"/>
        <end position="203"/>
    </location>
</feature>
<sequence>MIYPPANGTKTAVEAAWRSFTHESETCQPSFSSFSHPLGTTANWPSEEVDDFRDTKVSFFHRCKELALKVLRLMAIGLGLDSEVFVNEHKRIGSFENGTTLRSLYYPPVDSTRVKENQVRCGEHSDYGSITLLFQSTEDGLQVQNRAREFVSAPCIPGTVLVNIADLMQRWTSDVYVSVVHRVLLPPAGVSRTRQSLVFFAQPEDESIIKCCDGSDKYPPIKTVDYFTSRESMAIPVVDFSVYQLGKENISEADLERLSEELRKAFTEVGFVYLKNTGINPEENWPSEVADFRDTKVSFFHRCKELTLKVLRLMAIGLGLDSEVFVNEHKRIGSFENGTTLRSLYYPPVDSTRVKENQVQNRAREFISAPCIPGTVLVNIADLMQRWTSDVYVSVTASEHFVLKVDVLEAGKMGKRKDLSEFDKGQIVMARRLGQSISKTAALVGCSQSAVVHRVLLPPAGVSRKRQSLVFFAQPEDESIIKCCDGSDKYPPIKTVDYFTSKFNDTYGKKTNLVQVKRKKRRRRRKKKP</sequence>
<evidence type="ECO:0000259" key="1">
    <source>
        <dbReference type="PROSITE" id="PS51471"/>
    </source>
</evidence>
<dbReference type="EMBL" id="RJVU01048406">
    <property type="protein sequence ID" value="ROL43193.1"/>
    <property type="molecule type" value="Genomic_DNA"/>
</dbReference>
<dbReference type="InterPro" id="IPR005123">
    <property type="entry name" value="Oxoglu/Fe-dep_dioxygenase_dom"/>
</dbReference>
<dbReference type="OrthoDB" id="288590at2759"/>
<keyword evidence="3" id="KW-1185">Reference proteome</keyword>
<reference evidence="2 3" key="1">
    <citation type="submission" date="2018-10" db="EMBL/GenBank/DDBJ databases">
        <title>Genome assembly for a Yunnan-Guizhou Plateau 3E fish, Anabarilius grahami (Regan), and its evolutionary and genetic applications.</title>
        <authorList>
            <person name="Jiang W."/>
        </authorList>
    </citation>
    <scope>NUCLEOTIDE SEQUENCE [LARGE SCALE GENOMIC DNA]</scope>
    <source>
        <strain evidence="2">AG-KIZ</strain>
        <tissue evidence="2">Muscle</tissue>
    </source>
</reference>
<dbReference type="FunFam" id="2.60.120.330:FF:000038">
    <property type="entry name" value="Si:dkey-10o6.2"/>
    <property type="match status" value="1"/>
</dbReference>
<dbReference type="PANTHER" id="PTHR47990">
    <property type="entry name" value="2-OXOGLUTARATE (2OG) AND FE(II)-DEPENDENT OXYGENASE SUPERFAMILY PROTEIN-RELATED"/>
    <property type="match status" value="1"/>
</dbReference>
<dbReference type="Gene3D" id="2.60.120.330">
    <property type="entry name" value="B-lactam Antibiotic, Isopenicillin N Synthase, Chain"/>
    <property type="match status" value="5"/>
</dbReference>
<dbReference type="Pfam" id="PF03171">
    <property type="entry name" value="2OG-FeII_Oxy"/>
    <property type="match status" value="1"/>
</dbReference>
<dbReference type="Proteomes" id="UP000281406">
    <property type="component" value="Unassembled WGS sequence"/>
</dbReference>
<dbReference type="PROSITE" id="PS51471">
    <property type="entry name" value="FE2OG_OXY"/>
    <property type="match status" value="1"/>
</dbReference>
<dbReference type="InterPro" id="IPR027443">
    <property type="entry name" value="IPNS-like_sf"/>
</dbReference>
<evidence type="ECO:0000313" key="3">
    <source>
        <dbReference type="Proteomes" id="UP000281406"/>
    </source>
</evidence>
<evidence type="ECO:0000313" key="2">
    <source>
        <dbReference type="EMBL" id="ROL43193.1"/>
    </source>
</evidence>